<name>A0A0S2W3R1_9FIRM</name>
<dbReference type="Pfam" id="PF07479">
    <property type="entry name" value="NAD_Gly3P_dh_C"/>
    <property type="match status" value="1"/>
</dbReference>
<reference evidence="20 21" key="1">
    <citation type="journal article" date="2015" name="Nat. Commun.">
        <title>Production of butyrate from lysine and the Amadori product fructoselysine by a human gut commensal.</title>
        <authorList>
            <person name="Bui T.P."/>
            <person name="Ritari J."/>
            <person name="Boeren S."/>
            <person name="de Waard P."/>
            <person name="Plugge C.M."/>
            <person name="de Vos W.M."/>
        </authorList>
    </citation>
    <scope>NUCLEOTIDE SEQUENCE [LARGE SCALE GENOMIC DNA]</scope>
    <source>
        <strain evidence="20 21">AF211</strain>
    </source>
</reference>
<dbReference type="GO" id="GO:0046168">
    <property type="term" value="P:glycerol-3-phosphate catabolic process"/>
    <property type="evidence" value="ECO:0007669"/>
    <property type="project" value="InterPro"/>
</dbReference>
<dbReference type="PANTHER" id="PTHR11728:SF1">
    <property type="entry name" value="GLYCEROL-3-PHOSPHATE DEHYDROGENASE [NAD(+)] 2, CHLOROPLASTIC"/>
    <property type="match status" value="1"/>
</dbReference>
<feature type="binding site" evidence="15">
    <location>
        <begin position="251"/>
        <end position="252"/>
    </location>
    <ligand>
        <name>substrate</name>
    </ligand>
</feature>
<keyword evidence="8 13" id="KW-1208">Phospholipid metabolism</keyword>
<accession>A0A0S2W3R1</accession>
<dbReference type="SUPFAM" id="SSF51735">
    <property type="entry name" value="NAD(P)-binding Rossmann-fold domains"/>
    <property type="match status" value="1"/>
</dbReference>
<evidence type="ECO:0000256" key="12">
    <source>
        <dbReference type="ARBA" id="ARBA00080511"/>
    </source>
</evidence>
<dbReference type="EMBL" id="CP011307">
    <property type="protein sequence ID" value="ALP93965.1"/>
    <property type="molecule type" value="Genomic_DNA"/>
</dbReference>
<feature type="active site" description="Proton acceptor" evidence="13 14">
    <location>
        <position position="187"/>
    </location>
</feature>
<evidence type="ECO:0000256" key="9">
    <source>
        <dbReference type="ARBA" id="ARBA00052716"/>
    </source>
</evidence>
<evidence type="ECO:0000256" key="13">
    <source>
        <dbReference type="HAMAP-Rule" id="MF_00394"/>
    </source>
</evidence>
<feature type="binding site" evidence="13">
    <location>
        <position position="251"/>
    </location>
    <ligand>
        <name>sn-glycerol 3-phosphate</name>
        <dbReference type="ChEBI" id="CHEBI:57597"/>
    </ligand>
</feature>
<dbReference type="Proteomes" id="UP000064844">
    <property type="component" value="Chromosome"/>
</dbReference>
<gene>
    <name evidence="13" type="primary">gpsA</name>
    <name evidence="20" type="ORF">IB211_01574</name>
</gene>
<comment type="subcellular location">
    <subcellularLocation>
        <location evidence="13">Cytoplasm</location>
    </subcellularLocation>
</comment>
<dbReference type="InterPro" id="IPR006109">
    <property type="entry name" value="G3P_DH_NAD-dep_C"/>
</dbReference>
<evidence type="ECO:0000256" key="2">
    <source>
        <dbReference type="ARBA" id="ARBA00022516"/>
    </source>
</evidence>
<dbReference type="GO" id="GO:0046167">
    <property type="term" value="P:glycerol-3-phosphate biosynthetic process"/>
    <property type="evidence" value="ECO:0007669"/>
    <property type="project" value="UniProtKB-UniRule"/>
</dbReference>
<dbReference type="GO" id="GO:0008654">
    <property type="term" value="P:phospholipid biosynthetic process"/>
    <property type="evidence" value="ECO:0007669"/>
    <property type="project" value="UniProtKB-KW"/>
</dbReference>
<dbReference type="AlphaFoldDB" id="A0A0S2W3R1"/>
<dbReference type="KEGG" id="ibu:IB211_01574"/>
<dbReference type="GO" id="GO:0005829">
    <property type="term" value="C:cytosol"/>
    <property type="evidence" value="ECO:0007669"/>
    <property type="project" value="TreeGrafter"/>
</dbReference>
<dbReference type="PATRIC" id="fig|1297617.4.peg.1614"/>
<dbReference type="InterPro" id="IPR013328">
    <property type="entry name" value="6PGD_dom2"/>
</dbReference>
<feature type="binding site" evidence="16">
    <location>
        <position position="251"/>
    </location>
    <ligand>
        <name>NAD(+)</name>
        <dbReference type="ChEBI" id="CHEBI:57540"/>
    </ligand>
</feature>
<feature type="domain" description="Glycerol-3-phosphate dehydrogenase NAD-dependent N-terminal" evidence="18">
    <location>
        <begin position="2"/>
        <end position="156"/>
    </location>
</feature>
<feature type="binding site" evidence="15">
    <location>
        <position position="103"/>
    </location>
    <ligand>
        <name>substrate</name>
    </ligand>
</feature>
<dbReference type="eggNOG" id="COG0240">
    <property type="taxonomic scope" value="Bacteria"/>
</dbReference>
<dbReference type="GO" id="GO:0141152">
    <property type="term" value="F:glycerol-3-phosphate dehydrogenase (NAD+) activity"/>
    <property type="evidence" value="ECO:0007669"/>
    <property type="project" value="RHEA"/>
</dbReference>
<keyword evidence="21" id="KW-1185">Reference proteome</keyword>
<keyword evidence="13" id="KW-0547">Nucleotide-binding</keyword>
<dbReference type="Gene3D" id="1.10.1040.10">
    <property type="entry name" value="N-(1-d-carboxylethyl)-l-norvaline Dehydrogenase, domain 2"/>
    <property type="match status" value="1"/>
</dbReference>
<dbReference type="NCBIfam" id="NF000940">
    <property type="entry name" value="PRK00094.1-2"/>
    <property type="match status" value="1"/>
</dbReference>
<dbReference type="PANTHER" id="PTHR11728">
    <property type="entry name" value="GLYCEROL-3-PHOSPHATE DEHYDROGENASE"/>
    <property type="match status" value="1"/>
</dbReference>
<dbReference type="FunFam" id="1.10.1040.10:FF:000001">
    <property type="entry name" value="Glycerol-3-phosphate dehydrogenase [NAD(P)+]"/>
    <property type="match status" value="1"/>
</dbReference>
<keyword evidence="3 13" id="KW-0521">NADP</keyword>
<feature type="binding site" evidence="13">
    <location>
        <position position="136"/>
    </location>
    <ligand>
        <name>NADPH</name>
        <dbReference type="ChEBI" id="CHEBI:57783"/>
    </ligand>
</feature>
<comment type="caution">
    <text evidence="13">Lacks conserved residue(s) required for the propagation of feature annotation.</text>
</comment>
<feature type="domain" description="Glycerol-3-phosphate dehydrogenase NAD-dependent C-terminal" evidence="19">
    <location>
        <begin position="176"/>
        <end position="316"/>
    </location>
</feature>
<feature type="binding site" evidence="13">
    <location>
        <position position="277"/>
    </location>
    <ligand>
        <name>NADPH</name>
        <dbReference type="ChEBI" id="CHEBI:57783"/>
    </ligand>
</feature>
<keyword evidence="6 13" id="KW-0443">Lipid metabolism</keyword>
<evidence type="ECO:0000256" key="7">
    <source>
        <dbReference type="ARBA" id="ARBA00023209"/>
    </source>
</evidence>
<proteinExistence type="inferred from homology"/>
<reference evidence="21" key="2">
    <citation type="submission" date="2015-04" db="EMBL/GenBank/DDBJ databases">
        <title>A butyrogenic pathway from the amino acid lysine in a human gut commensal.</title>
        <authorList>
            <person name="de Vos W.M."/>
            <person name="Bui N.T.P."/>
            <person name="Plugge C.M."/>
            <person name="Ritari J."/>
        </authorList>
    </citation>
    <scope>NUCLEOTIDE SEQUENCE [LARGE SCALE GENOMIC DNA]</scope>
    <source>
        <strain evidence="21">AF211</strain>
    </source>
</reference>
<comment type="catalytic activity">
    <reaction evidence="13">
        <text>sn-glycerol 3-phosphate + NAD(+) = dihydroxyacetone phosphate + NADH + H(+)</text>
        <dbReference type="Rhea" id="RHEA:11092"/>
        <dbReference type="ChEBI" id="CHEBI:15378"/>
        <dbReference type="ChEBI" id="CHEBI:57540"/>
        <dbReference type="ChEBI" id="CHEBI:57597"/>
        <dbReference type="ChEBI" id="CHEBI:57642"/>
        <dbReference type="ChEBI" id="CHEBI:57945"/>
        <dbReference type="EC" id="1.1.1.94"/>
    </reaction>
</comment>
<keyword evidence="7 13" id="KW-0594">Phospholipid biosynthesis</keyword>
<feature type="binding site" evidence="16">
    <location>
        <position position="136"/>
    </location>
    <ligand>
        <name>NAD(+)</name>
        <dbReference type="ChEBI" id="CHEBI:57540"/>
    </ligand>
</feature>
<evidence type="ECO:0000256" key="8">
    <source>
        <dbReference type="ARBA" id="ARBA00023264"/>
    </source>
</evidence>
<evidence type="ECO:0000259" key="18">
    <source>
        <dbReference type="Pfam" id="PF01210"/>
    </source>
</evidence>
<comment type="catalytic activity">
    <reaction evidence="9">
        <text>sn-glycerol 3-phosphate + NADP(+) = dihydroxyacetone phosphate + NADPH + H(+)</text>
        <dbReference type="Rhea" id="RHEA:11096"/>
        <dbReference type="ChEBI" id="CHEBI:15378"/>
        <dbReference type="ChEBI" id="CHEBI:57597"/>
        <dbReference type="ChEBI" id="CHEBI:57642"/>
        <dbReference type="ChEBI" id="CHEBI:57783"/>
        <dbReference type="ChEBI" id="CHEBI:58349"/>
        <dbReference type="EC" id="1.1.1.94"/>
    </reaction>
    <physiologicalReaction direction="right-to-left" evidence="9">
        <dbReference type="Rhea" id="RHEA:11098"/>
    </physiologicalReaction>
</comment>
<protein>
    <recommendedName>
        <fullName evidence="11 13">Glycerol-3-phosphate dehydrogenase [NAD(P)+]</fullName>
        <ecNumber evidence="10 13">1.1.1.94</ecNumber>
    </recommendedName>
    <alternativeName>
        <fullName evidence="13">NAD(P)(+)-dependent glycerol-3-phosphate dehydrogenase</fullName>
    </alternativeName>
    <alternativeName>
        <fullName evidence="12 13">NAD(P)H-dependent dihydroxyacetone-phosphate reductase</fullName>
    </alternativeName>
</protein>
<feature type="binding site" evidence="13">
    <location>
        <position position="275"/>
    </location>
    <ligand>
        <name>NADPH</name>
        <dbReference type="ChEBI" id="CHEBI:57783"/>
    </ligand>
</feature>
<keyword evidence="4 13" id="KW-0560">Oxidoreductase</keyword>
<evidence type="ECO:0000256" key="1">
    <source>
        <dbReference type="ARBA" id="ARBA00011009"/>
    </source>
</evidence>
<feature type="binding site" evidence="13">
    <location>
        <position position="103"/>
    </location>
    <ligand>
        <name>NADPH</name>
        <dbReference type="ChEBI" id="CHEBI:57783"/>
    </ligand>
</feature>
<dbReference type="InterPro" id="IPR036291">
    <property type="entry name" value="NAD(P)-bd_dom_sf"/>
</dbReference>
<keyword evidence="13" id="KW-0963">Cytoplasm</keyword>
<evidence type="ECO:0000256" key="17">
    <source>
        <dbReference type="RuleBase" id="RU000437"/>
    </source>
</evidence>
<comment type="pathway">
    <text evidence="13">Membrane lipid metabolism; glycerophospholipid metabolism.</text>
</comment>
<dbReference type="SUPFAM" id="SSF48179">
    <property type="entry name" value="6-phosphogluconate dehydrogenase C-terminal domain-like"/>
    <property type="match status" value="1"/>
</dbReference>
<dbReference type="Gene3D" id="3.40.50.720">
    <property type="entry name" value="NAD(P)-binding Rossmann-like Domain"/>
    <property type="match status" value="1"/>
</dbReference>
<feature type="binding site" evidence="13">
    <location>
        <position position="103"/>
    </location>
    <ligand>
        <name>sn-glycerol 3-phosphate</name>
        <dbReference type="ChEBI" id="CHEBI:57597"/>
    </ligand>
</feature>
<dbReference type="InterPro" id="IPR011128">
    <property type="entry name" value="G3P_DH_NAD-dep_N"/>
</dbReference>
<evidence type="ECO:0000256" key="15">
    <source>
        <dbReference type="PIRSR" id="PIRSR000114-2"/>
    </source>
</evidence>
<feature type="binding site" evidence="13">
    <location>
        <position position="132"/>
    </location>
    <ligand>
        <name>sn-glycerol 3-phosphate</name>
        <dbReference type="ChEBI" id="CHEBI:57597"/>
    </ligand>
</feature>
<dbReference type="UniPathway" id="UPA00940"/>
<dbReference type="RefSeq" id="WP_033117237.1">
    <property type="nucleotide sequence ID" value="NZ_CALICV010000046.1"/>
</dbReference>
<dbReference type="GO" id="GO:0141153">
    <property type="term" value="F:glycerol-3-phosphate dehydrogenase (NADP+) activity"/>
    <property type="evidence" value="ECO:0007669"/>
    <property type="project" value="RHEA"/>
</dbReference>
<feature type="binding site" evidence="13">
    <location>
        <position position="240"/>
    </location>
    <ligand>
        <name>sn-glycerol 3-phosphate</name>
        <dbReference type="ChEBI" id="CHEBI:57597"/>
    </ligand>
</feature>
<dbReference type="GO" id="GO:0005975">
    <property type="term" value="P:carbohydrate metabolic process"/>
    <property type="evidence" value="ECO:0007669"/>
    <property type="project" value="InterPro"/>
</dbReference>
<dbReference type="InterPro" id="IPR008927">
    <property type="entry name" value="6-PGluconate_DH-like_C_sf"/>
</dbReference>
<evidence type="ECO:0000313" key="20">
    <source>
        <dbReference type="EMBL" id="ALP93965.1"/>
    </source>
</evidence>
<feature type="binding site" evidence="13">
    <location>
        <position position="252"/>
    </location>
    <ligand>
        <name>sn-glycerol 3-phosphate</name>
        <dbReference type="ChEBI" id="CHEBI:57597"/>
    </ligand>
</feature>
<dbReference type="PIRSF" id="PIRSF000114">
    <property type="entry name" value="Glycerol-3-P_dh"/>
    <property type="match status" value="1"/>
</dbReference>
<keyword evidence="2 13" id="KW-0444">Lipid biosynthesis</keyword>
<feature type="binding site" evidence="13">
    <location>
        <position position="134"/>
    </location>
    <ligand>
        <name>sn-glycerol 3-phosphate</name>
        <dbReference type="ChEBI" id="CHEBI:57597"/>
    </ligand>
</feature>
<evidence type="ECO:0000256" key="6">
    <source>
        <dbReference type="ARBA" id="ARBA00023098"/>
    </source>
</evidence>
<comment type="similarity">
    <text evidence="1 13 17">Belongs to the NAD-dependent glycerol-3-phosphate dehydrogenase family.</text>
</comment>
<dbReference type="InterPro" id="IPR006168">
    <property type="entry name" value="G3P_DH_NAD-dep"/>
</dbReference>
<evidence type="ECO:0000256" key="16">
    <source>
        <dbReference type="PIRSR" id="PIRSR000114-3"/>
    </source>
</evidence>
<dbReference type="GO" id="GO:0051287">
    <property type="term" value="F:NAD binding"/>
    <property type="evidence" value="ECO:0007669"/>
    <property type="project" value="InterPro"/>
</dbReference>
<keyword evidence="5 13" id="KW-0520">NAD</keyword>
<dbReference type="FunFam" id="3.40.50.720:FF:000019">
    <property type="entry name" value="Glycerol-3-phosphate dehydrogenase [NAD(P)+]"/>
    <property type="match status" value="1"/>
</dbReference>
<dbReference type="NCBIfam" id="NF000942">
    <property type="entry name" value="PRK00094.1-4"/>
    <property type="match status" value="1"/>
</dbReference>
<evidence type="ECO:0000256" key="4">
    <source>
        <dbReference type="ARBA" id="ARBA00023002"/>
    </source>
</evidence>
<dbReference type="Pfam" id="PF01210">
    <property type="entry name" value="NAD_Gly3P_dh_N"/>
    <property type="match status" value="1"/>
</dbReference>
<feature type="binding site" evidence="13">
    <location>
        <position position="251"/>
    </location>
    <ligand>
        <name>NADPH</name>
        <dbReference type="ChEBI" id="CHEBI:57783"/>
    </ligand>
</feature>
<feature type="binding site" evidence="13">
    <location>
        <position position="11"/>
    </location>
    <ligand>
        <name>NADPH</name>
        <dbReference type="ChEBI" id="CHEBI:57783"/>
    </ligand>
</feature>
<evidence type="ECO:0000256" key="11">
    <source>
        <dbReference type="ARBA" id="ARBA00069372"/>
    </source>
</evidence>
<evidence type="ECO:0000256" key="10">
    <source>
        <dbReference type="ARBA" id="ARBA00066687"/>
    </source>
</evidence>
<sequence length="333" mass="34799">MKISVVGSGGWGTALALLLLENGHEVTLWSYAEEESRILCETRENPMLKGVALPAGLGLTTDLSCVRGCKIVVLATPSFAVRSTAHRVAPLLDAETVLVSVSKGIEKETSGTLTQAIQAEVGAEHPVVALSGPSHAEEVGRGVPTAVVSASEDQGAAELVQDVFMSPRFRVYASDDTVGVELAAALKNVIALCAGCCDGMGCGDNTKAALMTRGLTEIARLGVAMGGRKETFAGLAGVGDLIVTCTSMHSRNRRCGILIGKGTPPEQAVKEIGAVVEGYYAAANAKALADKMGVEMPIAAAAYEVLYHGKDPHAVLTELMTREKKHEIEDSWV</sequence>
<organism evidence="20 21">
    <name type="scientific">Intestinimonas butyriciproducens</name>
    <dbReference type="NCBI Taxonomy" id="1297617"/>
    <lineage>
        <taxon>Bacteria</taxon>
        <taxon>Bacillati</taxon>
        <taxon>Bacillota</taxon>
        <taxon>Clostridia</taxon>
        <taxon>Eubacteriales</taxon>
        <taxon>Intestinimonas</taxon>
    </lineage>
</organism>
<feature type="binding site" evidence="13">
    <location>
        <position position="250"/>
    </location>
    <ligand>
        <name>sn-glycerol 3-phosphate</name>
        <dbReference type="ChEBI" id="CHEBI:57597"/>
    </ligand>
</feature>
<dbReference type="STRING" id="1297617.IB211_01574"/>
<feature type="binding site" evidence="13">
    <location>
        <position position="187"/>
    </location>
    <ligand>
        <name>sn-glycerol 3-phosphate</name>
        <dbReference type="ChEBI" id="CHEBI:57597"/>
    </ligand>
</feature>
<dbReference type="HAMAP" id="MF_00394">
    <property type="entry name" value="NAD_Glyc3P_dehydrog"/>
    <property type="match status" value="1"/>
</dbReference>
<evidence type="ECO:0000313" key="21">
    <source>
        <dbReference type="Proteomes" id="UP000064844"/>
    </source>
</evidence>
<evidence type="ECO:0000256" key="5">
    <source>
        <dbReference type="ARBA" id="ARBA00023027"/>
    </source>
</evidence>
<dbReference type="EC" id="1.1.1.94" evidence="10 13"/>
<comment type="function">
    <text evidence="13">Catalyzes the reduction of the glycolytic intermediate dihydroxyacetone phosphate (DHAP) to sn-glycerol 3-phosphate (G3P), the key precursor for phospholipid synthesis.</text>
</comment>
<evidence type="ECO:0000256" key="3">
    <source>
        <dbReference type="ARBA" id="ARBA00022857"/>
    </source>
</evidence>
<evidence type="ECO:0000256" key="14">
    <source>
        <dbReference type="PIRSR" id="PIRSR000114-1"/>
    </source>
</evidence>
<feature type="binding site" evidence="16">
    <location>
        <begin position="7"/>
        <end position="12"/>
    </location>
    <ligand>
        <name>NAD(+)</name>
        <dbReference type="ChEBI" id="CHEBI:57540"/>
    </ligand>
</feature>
<dbReference type="GO" id="GO:0006650">
    <property type="term" value="P:glycerophospholipid metabolic process"/>
    <property type="evidence" value="ECO:0007669"/>
    <property type="project" value="UniProtKB-UniRule"/>
</dbReference>
<evidence type="ECO:0000259" key="19">
    <source>
        <dbReference type="Pfam" id="PF07479"/>
    </source>
</evidence>
<dbReference type="PRINTS" id="PR00077">
    <property type="entry name" value="GPDHDRGNASE"/>
</dbReference>